<evidence type="ECO:0000256" key="8">
    <source>
        <dbReference type="ARBA" id="ARBA00022741"/>
    </source>
</evidence>
<evidence type="ECO:0000259" key="16">
    <source>
        <dbReference type="Pfam" id="PF00586"/>
    </source>
</evidence>
<dbReference type="GO" id="GO:0046084">
    <property type="term" value="P:adenine biosynthetic process"/>
    <property type="evidence" value="ECO:0007669"/>
    <property type="project" value="TreeGrafter"/>
</dbReference>
<evidence type="ECO:0000313" key="19">
    <source>
        <dbReference type="Proteomes" id="UP000076394"/>
    </source>
</evidence>
<evidence type="ECO:0000256" key="15">
    <source>
        <dbReference type="HAMAP-Rule" id="MF_00741"/>
    </source>
</evidence>
<proteinExistence type="inferred from homology"/>
<dbReference type="GO" id="GO:0005524">
    <property type="term" value="F:ATP binding"/>
    <property type="evidence" value="ECO:0007669"/>
    <property type="project" value="UniProtKB-KW"/>
</dbReference>
<dbReference type="PANTHER" id="PTHR10520:SF12">
    <property type="entry name" value="TRIFUNCTIONAL PURINE BIOSYNTHETIC PROTEIN ADENOSINE-3"/>
    <property type="match status" value="1"/>
</dbReference>
<evidence type="ECO:0000256" key="6">
    <source>
        <dbReference type="ARBA" id="ARBA00022490"/>
    </source>
</evidence>
<dbReference type="GO" id="GO:0006189">
    <property type="term" value="P:'de novo' IMP biosynthetic process"/>
    <property type="evidence" value="ECO:0007669"/>
    <property type="project" value="UniProtKB-UniRule"/>
</dbReference>
<dbReference type="InterPro" id="IPR016188">
    <property type="entry name" value="PurM-like_N"/>
</dbReference>
<evidence type="ECO:0000256" key="12">
    <source>
        <dbReference type="ARBA" id="ARBA00032931"/>
    </source>
</evidence>
<keyword evidence="9 15" id="KW-0658">Purine biosynthesis</keyword>
<dbReference type="HAMAP" id="MF_00741">
    <property type="entry name" value="AIRS"/>
    <property type="match status" value="1"/>
</dbReference>
<evidence type="ECO:0000256" key="4">
    <source>
        <dbReference type="ARBA" id="ARBA00013047"/>
    </source>
</evidence>
<feature type="domain" description="PurM-like N-terminal" evidence="16">
    <location>
        <begin position="73"/>
        <end position="178"/>
    </location>
</feature>
<name>A0A142VBD5_9CHLR</name>
<dbReference type="Gene3D" id="3.90.650.10">
    <property type="entry name" value="PurM-like C-terminal domain"/>
    <property type="match status" value="1"/>
</dbReference>
<comment type="catalytic activity">
    <reaction evidence="14 15">
        <text>2-formamido-N(1)-(5-O-phospho-beta-D-ribosyl)acetamidine + ATP = 5-amino-1-(5-phospho-beta-D-ribosyl)imidazole + ADP + phosphate + H(+)</text>
        <dbReference type="Rhea" id="RHEA:23032"/>
        <dbReference type="ChEBI" id="CHEBI:15378"/>
        <dbReference type="ChEBI" id="CHEBI:30616"/>
        <dbReference type="ChEBI" id="CHEBI:43474"/>
        <dbReference type="ChEBI" id="CHEBI:137981"/>
        <dbReference type="ChEBI" id="CHEBI:147287"/>
        <dbReference type="ChEBI" id="CHEBI:456216"/>
        <dbReference type="EC" id="6.3.3.1"/>
    </reaction>
</comment>
<keyword evidence="10 15" id="KW-0067">ATP-binding</keyword>
<dbReference type="PANTHER" id="PTHR10520">
    <property type="entry name" value="TRIFUNCTIONAL PURINE BIOSYNTHETIC PROTEIN ADENOSINE-3-RELATED"/>
    <property type="match status" value="1"/>
</dbReference>
<dbReference type="InterPro" id="IPR036921">
    <property type="entry name" value="PurM-like_N_sf"/>
</dbReference>
<keyword evidence="8 15" id="KW-0547">Nucleotide-binding</keyword>
<dbReference type="AlphaFoldDB" id="A0A142VBD5"/>
<dbReference type="NCBIfam" id="TIGR00878">
    <property type="entry name" value="purM"/>
    <property type="match status" value="1"/>
</dbReference>
<evidence type="ECO:0000256" key="11">
    <source>
        <dbReference type="ARBA" id="ARBA00031908"/>
    </source>
</evidence>
<evidence type="ECO:0000256" key="7">
    <source>
        <dbReference type="ARBA" id="ARBA00022598"/>
    </source>
</evidence>
<evidence type="ECO:0000256" key="2">
    <source>
        <dbReference type="ARBA" id="ARBA00004686"/>
    </source>
</evidence>
<dbReference type="EC" id="6.3.3.1" evidence="4 15"/>
<dbReference type="FunFam" id="3.90.650.10:FF:000011">
    <property type="entry name" value="Phosphoribosylformylglycinamidine cyclo-ligase"/>
    <property type="match status" value="1"/>
</dbReference>
<dbReference type="Gene3D" id="3.30.1330.10">
    <property type="entry name" value="PurM-like, N-terminal domain"/>
    <property type="match status" value="1"/>
</dbReference>
<evidence type="ECO:0000313" key="18">
    <source>
        <dbReference type="EMBL" id="AMU87072.1"/>
    </source>
</evidence>
<comment type="subcellular location">
    <subcellularLocation>
        <location evidence="1 15">Cytoplasm</location>
    </subcellularLocation>
</comment>
<dbReference type="InterPro" id="IPR036676">
    <property type="entry name" value="PurM-like_C_sf"/>
</dbReference>
<evidence type="ECO:0000256" key="14">
    <source>
        <dbReference type="ARBA" id="ARBA00049057"/>
    </source>
</evidence>
<dbReference type="UniPathway" id="UPA00074">
    <property type="reaction ID" value="UER00129"/>
</dbReference>
<accession>A0A142VBD5</accession>
<dbReference type="GO" id="GO:0004637">
    <property type="term" value="F:phosphoribosylamine-glycine ligase activity"/>
    <property type="evidence" value="ECO:0007669"/>
    <property type="project" value="TreeGrafter"/>
</dbReference>
<evidence type="ECO:0000256" key="9">
    <source>
        <dbReference type="ARBA" id="ARBA00022755"/>
    </source>
</evidence>
<gene>
    <name evidence="15" type="primary">purM</name>
    <name evidence="18" type="ORF">Dm11a5_1246</name>
</gene>
<comment type="pathway">
    <text evidence="2 15">Purine metabolism; IMP biosynthesis via de novo pathway; 5-amino-1-(5-phospho-D-ribosyl)imidazole from N(2)-formyl-N(1)-(5-phospho-D-ribosyl)glycinamide: step 2/2.</text>
</comment>
<evidence type="ECO:0000256" key="5">
    <source>
        <dbReference type="ARBA" id="ARBA00020367"/>
    </source>
</evidence>
<dbReference type="EMBL" id="CP011127">
    <property type="protein sequence ID" value="AMU87072.1"/>
    <property type="molecule type" value="Genomic_DNA"/>
</dbReference>
<evidence type="ECO:0000256" key="13">
    <source>
        <dbReference type="ARBA" id="ARBA00033093"/>
    </source>
</evidence>
<comment type="similarity">
    <text evidence="3 15">Belongs to the AIR synthase family.</text>
</comment>
<dbReference type="InterPro" id="IPR010918">
    <property type="entry name" value="PurM-like_C_dom"/>
</dbReference>
<reference evidence="18 19" key="1">
    <citation type="submission" date="2015-03" db="EMBL/GenBank/DDBJ databases">
        <title>Genomic characterization of Dehalococcoides mccartyi strain 11a5, an unusal plasmid-containing chloroethene dechlorinator.</title>
        <authorList>
            <person name="Zhao S."/>
            <person name="Ding C."/>
            <person name="He J."/>
        </authorList>
    </citation>
    <scope>NUCLEOTIDE SEQUENCE [LARGE SCALE GENOMIC DNA]</scope>
    <source>
        <strain evidence="18 19">11a5</strain>
    </source>
</reference>
<dbReference type="GO" id="GO:0005829">
    <property type="term" value="C:cytosol"/>
    <property type="evidence" value="ECO:0007669"/>
    <property type="project" value="TreeGrafter"/>
</dbReference>
<dbReference type="CDD" id="cd02196">
    <property type="entry name" value="PurM"/>
    <property type="match status" value="1"/>
</dbReference>
<evidence type="ECO:0000256" key="3">
    <source>
        <dbReference type="ARBA" id="ARBA00010280"/>
    </source>
</evidence>
<dbReference type="PATRIC" id="fig|61435.13.peg.1270"/>
<dbReference type="RefSeq" id="WP_269194756.1">
    <property type="nucleotide sequence ID" value="NZ_CP017572.1"/>
</dbReference>
<sequence length="354" mass="37993">MQLIVISDNLSYHDLRGGHIKDTYAGAGVDINSASKSKELIKQYAKATLGPQVLAGPGFFGGMYEFKGYKNPVLVSSCDGVGTKLKIAGVLNKHDTIGIDIVNHSVNDILTSGAEPIFFLDYIAMGKLSPGKITEIVKGLSTACLEAGCALIGGETAEMPGLYHGEDYDLAGFIVGVVEKENMLINRGIKPGDVILGLASNGLHTNGYSLARKVLGESRESLDKYYPELGQTAGEAMLVPHRSYLKEIKPNLLLIKGLAHITGGGLTDNVPRTLPEDVSARFETKNWEIPPLFQLIQKTGGIDREEMFHVFNMGIGMVIIAGTEEAGLIMKNLPEAKIIGEIIARQSGAQVIIE</sequence>
<dbReference type="Pfam" id="PF00586">
    <property type="entry name" value="AIRS"/>
    <property type="match status" value="1"/>
</dbReference>
<dbReference type="Proteomes" id="UP000076394">
    <property type="component" value="Chromosome"/>
</dbReference>
<dbReference type="SUPFAM" id="SSF56042">
    <property type="entry name" value="PurM C-terminal domain-like"/>
    <property type="match status" value="1"/>
</dbReference>
<dbReference type="FunFam" id="3.30.1330.10:FF:000001">
    <property type="entry name" value="Phosphoribosylformylglycinamidine cyclo-ligase"/>
    <property type="match status" value="1"/>
</dbReference>
<dbReference type="SUPFAM" id="SSF55326">
    <property type="entry name" value="PurM N-terminal domain-like"/>
    <property type="match status" value="1"/>
</dbReference>
<dbReference type="InterPro" id="IPR004733">
    <property type="entry name" value="PurM_cligase"/>
</dbReference>
<keyword evidence="7 15" id="KW-0436">Ligase</keyword>
<keyword evidence="6 15" id="KW-0963">Cytoplasm</keyword>
<dbReference type="Pfam" id="PF02769">
    <property type="entry name" value="AIRS_C"/>
    <property type="match status" value="1"/>
</dbReference>
<evidence type="ECO:0000256" key="1">
    <source>
        <dbReference type="ARBA" id="ARBA00004496"/>
    </source>
</evidence>
<feature type="domain" description="PurM-like C-terminal" evidence="17">
    <location>
        <begin position="190"/>
        <end position="348"/>
    </location>
</feature>
<dbReference type="GO" id="GO:0004641">
    <property type="term" value="F:phosphoribosylformylglycinamidine cyclo-ligase activity"/>
    <property type="evidence" value="ECO:0007669"/>
    <property type="project" value="UniProtKB-UniRule"/>
</dbReference>
<evidence type="ECO:0000259" key="17">
    <source>
        <dbReference type="Pfam" id="PF02769"/>
    </source>
</evidence>
<protein>
    <recommendedName>
        <fullName evidence="5 15">Phosphoribosylformylglycinamidine cyclo-ligase</fullName>
        <ecNumber evidence="4 15">6.3.3.1</ecNumber>
    </recommendedName>
    <alternativeName>
        <fullName evidence="12 15">AIR synthase</fullName>
    </alternativeName>
    <alternativeName>
        <fullName evidence="13 15">AIRS</fullName>
    </alternativeName>
    <alternativeName>
        <fullName evidence="11 15">Phosphoribosyl-aminoimidazole synthetase</fullName>
    </alternativeName>
</protein>
<evidence type="ECO:0000256" key="10">
    <source>
        <dbReference type="ARBA" id="ARBA00022840"/>
    </source>
</evidence>
<organism evidence="18 19">
    <name type="scientific">Dehalococcoides mccartyi</name>
    <dbReference type="NCBI Taxonomy" id="61435"/>
    <lineage>
        <taxon>Bacteria</taxon>
        <taxon>Bacillati</taxon>
        <taxon>Chloroflexota</taxon>
        <taxon>Dehalococcoidia</taxon>
        <taxon>Dehalococcoidales</taxon>
        <taxon>Dehalococcoidaceae</taxon>
        <taxon>Dehalococcoides</taxon>
    </lineage>
</organism>